<evidence type="ECO:0000256" key="5">
    <source>
        <dbReference type="SAM" id="Phobius"/>
    </source>
</evidence>
<keyword evidence="8" id="KW-1185">Reference proteome</keyword>
<feature type="transmembrane region" description="Helical" evidence="5">
    <location>
        <begin position="225"/>
        <end position="253"/>
    </location>
</feature>
<accession>A0A2U1T7P2</accession>
<reference evidence="8" key="1">
    <citation type="submission" date="2018-04" db="EMBL/GenBank/DDBJ databases">
        <authorList>
            <person name="Liu S."/>
            <person name="Wang Z."/>
            <person name="Li J."/>
        </authorList>
    </citation>
    <scope>NUCLEOTIDE SEQUENCE [LARGE SCALE GENOMIC DNA]</scope>
    <source>
        <strain evidence="8">2189</strain>
    </source>
</reference>
<organism evidence="7 8">
    <name type="scientific">Corynebacterium yudongzhengii</name>
    <dbReference type="NCBI Taxonomy" id="2080740"/>
    <lineage>
        <taxon>Bacteria</taxon>
        <taxon>Bacillati</taxon>
        <taxon>Actinomycetota</taxon>
        <taxon>Actinomycetes</taxon>
        <taxon>Mycobacteriales</taxon>
        <taxon>Corynebacteriaceae</taxon>
        <taxon>Corynebacterium</taxon>
    </lineage>
</organism>
<dbReference type="RefSeq" id="WP_108431978.1">
    <property type="nucleotide sequence ID" value="NZ_CP026947.1"/>
</dbReference>
<feature type="domain" description="ABC-2 type transporter transmembrane" evidence="6">
    <location>
        <begin position="26"/>
        <end position="371"/>
    </location>
</feature>
<feature type="transmembrane region" description="Helical" evidence="5">
    <location>
        <begin position="25"/>
        <end position="48"/>
    </location>
</feature>
<keyword evidence="3 5" id="KW-1133">Transmembrane helix</keyword>
<dbReference type="GO" id="GO:0140359">
    <property type="term" value="F:ABC-type transporter activity"/>
    <property type="evidence" value="ECO:0007669"/>
    <property type="project" value="InterPro"/>
</dbReference>
<dbReference type="Proteomes" id="UP000244989">
    <property type="component" value="Unassembled WGS sequence"/>
</dbReference>
<feature type="transmembrane region" description="Helical" evidence="5">
    <location>
        <begin position="265"/>
        <end position="288"/>
    </location>
</feature>
<dbReference type="OrthoDB" id="3268959at2"/>
<keyword evidence="2 5" id="KW-0812">Transmembrane</keyword>
<evidence type="ECO:0000256" key="1">
    <source>
        <dbReference type="ARBA" id="ARBA00004141"/>
    </source>
</evidence>
<dbReference type="InterPro" id="IPR013525">
    <property type="entry name" value="ABC2_TM"/>
</dbReference>
<dbReference type="AlphaFoldDB" id="A0A2U1T7P2"/>
<feature type="transmembrane region" description="Helical" evidence="5">
    <location>
        <begin position="171"/>
        <end position="196"/>
    </location>
</feature>
<name>A0A2U1T7P2_9CORY</name>
<evidence type="ECO:0000256" key="3">
    <source>
        <dbReference type="ARBA" id="ARBA00022989"/>
    </source>
</evidence>
<evidence type="ECO:0000313" key="8">
    <source>
        <dbReference type="Proteomes" id="UP000244989"/>
    </source>
</evidence>
<evidence type="ECO:0000313" key="7">
    <source>
        <dbReference type="EMBL" id="PWC02017.1"/>
    </source>
</evidence>
<feature type="transmembrane region" description="Helical" evidence="5">
    <location>
        <begin position="352"/>
        <end position="374"/>
    </location>
</feature>
<dbReference type="EMBL" id="QEEZ01000006">
    <property type="protein sequence ID" value="PWC02017.1"/>
    <property type="molecule type" value="Genomic_DNA"/>
</dbReference>
<dbReference type="KEGG" id="cyz:C3B44_08350"/>
<keyword evidence="4 5" id="KW-0472">Membrane</keyword>
<comment type="subcellular location">
    <subcellularLocation>
        <location evidence="1">Membrane</location>
        <topology evidence="1">Multi-pass membrane protein</topology>
    </subcellularLocation>
</comment>
<comment type="caution">
    <text evidence="7">The sequence shown here is derived from an EMBL/GenBank/DDBJ whole genome shotgun (WGS) entry which is preliminary data.</text>
</comment>
<evidence type="ECO:0000259" key="6">
    <source>
        <dbReference type="Pfam" id="PF12698"/>
    </source>
</evidence>
<feature type="transmembrane region" description="Helical" evidence="5">
    <location>
        <begin position="300"/>
        <end position="319"/>
    </location>
</feature>
<evidence type="ECO:0000256" key="2">
    <source>
        <dbReference type="ARBA" id="ARBA00022692"/>
    </source>
</evidence>
<proteinExistence type="predicted"/>
<dbReference type="GO" id="GO:0016020">
    <property type="term" value="C:membrane"/>
    <property type="evidence" value="ECO:0007669"/>
    <property type="project" value="UniProtKB-SubCell"/>
</dbReference>
<dbReference type="PANTHER" id="PTHR43471">
    <property type="entry name" value="ABC TRANSPORTER PERMEASE"/>
    <property type="match status" value="1"/>
</dbReference>
<dbReference type="Pfam" id="PF12698">
    <property type="entry name" value="ABC2_membrane_3"/>
    <property type="match status" value="1"/>
</dbReference>
<gene>
    <name evidence="7" type="ORF">DF222_04025</name>
</gene>
<sequence>MSYSSGYAITTVAKREIQVGVKNRGIMISMALTLILVLGGIFAAAYFVDRDEEAAGEPPAVATTEPAVLEGMDYEVIEVADRGAGTQAVAEGDAEAALIGGDSGWELFSDGSPSTSIVEAIGAAVQSFETQRALGALGIDPAQYAAEVGDTTVTPVDVSGDEDEEMNPSTFFTLLVSLAGIFVMLFAIILFAANIGSRVTEEKSSRVVELILASVRPMDFLTGKILGNVIFGLVWTLIIVFLAVGALMISGLLEGFEFDWTVLPLMLLGFLIGLIFFGSLYAAAGAMVQRTEDLQSTQGPIMILVFTTMYVPLFGWSQLDATWMQVMGWVPPISTMTAPLQYAAGNMSLWEVLGSFAIMVVVTLAAIWLVARIYRAAILNNGQKMSWLKAVRATPA</sequence>
<dbReference type="PANTHER" id="PTHR43471:SF3">
    <property type="entry name" value="ABC TRANSPORTER PERMEASE PROTEIN NATB"/>
    <property type="match status" value="1"/>
</dbReference>
<protein>
    <submittedName>
        <fullName evidence="7">ABC transporter permease</fullName>
    </submittedName>
</protein>
<evidence type="ECO:0000256" key="4">
    <source>
        <dbReference type="ARBA" id="ARBA00023136"/>
    </source>
</evidence>